<keyword evidence="7" id="KW-0812">Transmembrane</keyword>
<keyword evidence="10" id="KW-1185">Reference proteome</keyword>
<dbReference type="Pfam" id="PF00672">
    <property type="entry name" value="HAMP"/>
    <property type="match status" value="1"/>
</dbReference>
<evidence type="ECO:0000256" key="7">
    <source>
        <dbReference type="SAM" id="Phobius"/>
    </source>
</evidence>
<dbReference type="STRING" id="1045775.SAMN05216378_5467"/>
<keyword evidence="2" id="KW-1003">Cell membrane</keyword>
<dbReference type="Proteomes" id="UP000198855">
    <property type="component" value="Unassembled WGS sequence"/>
</dbReference>
<evidence type="ECO:0000313" key="9">
    <source>
        <dbReference type="EMBL" id="SFF20827.1"/>
    </source>
</evidence>
<dbReference type="CDD" id="cd06225">
    <property type="entry name" value="HAMP"/>
    <property type="match status" value="1"/>
</dbReference>
<dbReference type="EMBL" id="FOMT01000006">
    <property type="protein sequence ID" value="SFF20827.1"/>
    <property type="molecule type" value="Genomic_DNA"/>
</dbReference>
<dbReference type="SMART" id="SM00304">
    <property type="entry name" value="HAMP"/>
    <property type="match status" value="1"/>
</dbReference>
<feature type="domain" description="HAMP" evidence="8">
    <location>
        <begin position="309"/>
        <end position="361"/>
    </location>
</feature>
<keyword evidence="4" id="KW-0808">Transferase</keyword>
<dbReference type="GO" id="GO:0000155">
    <property type="term" value="F:phosphorelay sensor kinase activity"/>
    <property type="evidence" value="ECO:0007669"/>
    <property type="project" value="InterPro"/>
</dbReference>
<evidence type="ECO:0000256" key="1">
    <source>
        <dbReference type="ARBA" id="ARBA00004651"/>
    </source>
</evidence>
<evidence type="ECO:0000256" key="6">
    <source>
        <dbReference type="ARBA" id="ARBA00023136"/>
    </source>
</evidence>
<dbReference type="Gene3D" id="6.10.340.10">
    <property type="match status" value="1"/>
</dbReference>
<evidence type="ECO:0000256" key="2">
    <source>
        <dbReference type="ARBA" id="ARBA00022475"/>
    </source>
</evidence>
<accession>A0A1I2GVI1</accession>
<dbReference type="InterPro" id="IPR003660">
    <property type="entry name" value="HAMP_dom"/>
</dbReference>
<reference evidence="10" key="1">
    <citation type="submission" date="2016-10" db="EMBL/GenBank/DDBJ databases">
        <authorList>
            <person name="Varghese N."/>
            <person name="Submissions S."/>
        </authorList>
    </citation>
    <scope>NUCLEOTIDE SEQUENCE [LARGE SCALE GENOMIC DNA]</scope>
    <source>
        <strain evidence="10">CGMCC 1.10784</strain>
    </source>
</reference>
<dbReference type="OrthoDB" id="9776552at2"/>
<dbReference type="Pfam" id="PF02518">
    <property type="entry name" value="HATPase_c"/>
    <property type="match status" value="1"/>
</dbReference>
<dbReference type="PROSITE" id="PS50885">
    <property type="entry name" value="HAMP"/>
    <property type="match status" value="1"/>
</dbReference>
<proteinExistence type="predicted"/>
<dbReference type="InterPro" id="IPR036890">
    <property type="entry name" value="HATPase_C_sf"/>
</dbReference>
<evidence type="ECO:0000313" key="10">
    <source>
        <dbReference type="Proteomes" id="UP000198855"/>
    </source>
</evidence>
<dbReference type="GO" id="GO:0005886">
    <property type="term" value="C:plasma membrane"/>
    <property type="evidence" value="ECO:0007669"/>
    <property type="project" value="UniProtKB-SubCell"/>
</dbReference>
<dbReference type="SMART" id="SM00387">
    <property type="entry name" value="HATPase_c"/>
    <property type="match status" value="1"/>
</dbReference>
<sequence length="598" mass="67827">MKIRTKLILANLFIVLFLLGSVTFALTKRSSDLVHEHIVQNATLSLSQIGQNLDNRLASYEDVANTLFLNPSLNIILDSRYADQLEAYEVYSEQFQPFLSAIQSTRDVMKVDVFTDNPSFFFSNVQLIDDEIRSSAWYKEVMSNNTGGYWTHPYLTFPKKEPVISFRKRLNNVNRDSPSVVSLEVRLKNLAQLVDLESKNKRVIFALSDGTVLIDSDKENAVENISQLSFGSEVMNGTDGSFDRMMNKESYQILYQTLNSRNIVKGMKVIAFVPTQELSAKLQQLRSLAVLLFAVALAASVLLISIMSVSLTRRLSDLAMKMKRLNRDKFDSFVEVKGSDEVAQLGEMFNLMVRRLRELIGEVYQSELDRRENALRTKEVELYALQTQINPHFLFNTLNMIRGKLLIAGDRENAKVIGLLAKSFRMMLKKGGPTIRLSEELDFISSYLQIQQYRFGDKFTYEIDVAEEEMDVLVPKLCIQPIVENAISHGIELSPNPSHIRISGQRRGDELLLIIKDNGLGISSERLAEIQKRLNSDDSLVGDAHIGLQNVQHRLRHLFGDRYGLEISSEVGAWTIVTMSIPRDGQGEKPDVQRVDRG</sequence>
<dbReference type="AlphaFoldDB" id="A0A1I2GVI1"/>
<dbReference type="Gene3D" id="3.30.565.10">
    <property type="entry name" value="Histidine kinase-like ATPase, C-terminal domain"/>
    <property type="match status" value="1"/>
</dbReference>
<dbReference type="InterPro" id="IPR050640">
    <property type="entry name" value="Bact_2-comp_sensor_kinase"/>
</dbReference>
<name>A0A1I2GVI1_9BACL</name>
<dbReference type="RefSeq" id="WP_091189697.1">
    <property type="nucleotide sequence ID" value="NZ_FOMT01000006.1"/>
</dbReference>
<keyword evidence="3" id="KW-0597">Phosphoprotein</keyword>
<dbReference type="Pfam" id="PF06580">
    <property type="entry name" value="His_kinase"/>
    <property type="match status" value="1"/>
</dbReference>
<evidence type="ECO:0000259" key="8">
    <source>
        <dbReference type="PROSITE" id="PS50885"/>
    </source>
</evidence>
<protein>
    <submittedName>
        <fullName evidence="9">Histidine kinase-, DNA gyrase B-, and HSP90-like ATPase</fullName>
    </submittedName>
</protein>
<dbReference type="SUPFAM" id="SSF158472">
    <property type="entry name" value="HAMP domain-like"/>
    <property type="match status" value="1"/>
</dbReference>
<dbReference type="InterPro" id="IPR003594">
    <property type="entry name" value="HATPase_dom"/>
</dbReference>
<dbReference type="InterPro" id="IPR010559">
    <property type="entry name" value="Sig_transdc_His_kin_internal"/>
</dbReference>
<organism evidence="9 10">
    <name type="scientific">Paenibacillus catalpae</name>
    <dbReference type="NCBI Taxonomy" id="1045775"/>
    <lineage>
        <taxon>Bacteria</taxon>
        <taxon>Bacillati</taxon>
        <taxon>Bacillota</taxon>
        <taxon>Bacilli</taxon>
        <taxon>Bacillales</taxon>
        <taxon>Paenibacillaceae</taxon>
        <taxon>Paenibacillus</taxon>
    </lineage>
</organism>
<dbReference type="PANTHER" id="PTHR34220">
    <property type="entry name" value="SENSOR HISTIDINE KINASE YPDA"/>
    <property type="match status" value="1"/>
</dbReference>
<comment type="subcellular location">
    <subcellularLocation>
        <location evidence="1">Cell membrane</location>
        <topology evidence="1">Multi-pass membrane protein</topology>
    </subcellularLocation>
</comment>
<evidence type="ECO:0000256" key="4">
    <source>
        <dbReference type="ARBA" id="ARBA00022679"/>
    </source>
</evidence>
<gene>
    <name evidence="9" type="ORF">SAMN05216378_5467</name>
</gene>
<dbReference type="SUPFAM" id="SSF55874">
    <property type="entry name" value="ATPase domain of HSP90 chaperone/DNA topoisomerase II/histidine kinase"/>
    <property type="match status" value="1"/>
</dbReference>
<keyword evidence="5 9" id="KW-0418">Kinase</keyword>
<feature type="transmembrane region" description="Helical" evidence="7">
    <location>
        <begin position="288"/>
        <end position="312"/>
    </location>
</feature>
<keyword evidence="7" id="KW-1133">Transmembrane helix</keyword>
<dbReference type="Gene3D" id="3.30.450.20">
    <property type="entry name" value="PAS domain"/>
    <property type="match status" value="1"/>
</dbReference>
<evidence type="ECO:0000256" key="5">
    <source>
        <dbReference type="ARBA" id="ARBA00022777"/>
    </source>
</evidence>
<keyword evidence="6 7" id="KW-0472">Membrane</keyword>
<dbReference type="PANTHER" id="PTHR34220:SF7">
    <property type="entry name" value="SENSOR HISTIDINE KINASE YPDA"/>
    <property type="match status" value="1"/>
</dbReference>
<evidence type="ECO:0000256" key="3">
    <source>
        <dbReference type="ARBA" id="ARBA00022553"/>
    </source>
</evidence>